<dbReference type="Pfam" id="PF00106">
    <property type="entry name" value="adh_short"/>
    <property type="match status" value="1"/>
</dbReference>
<dbReference type="AlphaFoldDB" id="G2ZF81"/>
<comment type="similarity">
    <text evidence="1 3">Belongs to the short-chain dehydrogenases/reductases (SDR) family.</text>
</comment>
<dbReference type="eggNOG" id="COG4221">
    <property type="taxonomic scope" value="Bacteria"/>
</dbReference>
<dbReference type="KEGG" id="liv:LIV_1198"/>
<dbReference type="InterPro" id="IPR020904">
    <property type="entry name" value="Sc_DH/Rdtase_CS"/>
</dbReference>
<dbReference type="GO" id="GO:0016616">
    <property type="term" value="F:oxidoreductase activity, acting on the CH-OH group of donors, NAD or NADP as acceptor"/>
    <property type="evidence" value="ECO:0007669"/>
    <property type="project" value="UniProtKB-ARBA"/>
</dbReference>
<dbReference type="InterPro" id="IPR036291">
    <property type="entry name" value="NAD(P)-bd_dom_sf"/>
</dbReference>
<proteinExistence type="inferred from homology"/>
<dbReference type="Gene3D" id="3.40.50.720">
    <property type="entry name" value="NAD(P)-binding Rossmann-like Domain"/>
    <property type="match status" value="1"/>
</dbReference>
<dbReference type="PRINTS" id="PR00080">
    <property type="entry name" value="SDRFAMILY"/>
</dbReference>
<protein>
    <submittedName>
        <fullName evidence="4">Putative oxidoreductase</fullName>
    </submittedName>
</protein>
<evidence type="ECO:0000256" key="2">
    <source>
        <dbReference type="ARBA" id="ARBA00023002"/>
    </source>
</evidence>
<reference evidence="4 5" key="1">
    <citation type="journal article" date="2011" name="J. Bacteriol.">
        <title>Complete genome sequence of the animal pathogen Listeria ivanovii, which provides insights into host specificities and evolution of the genus Listeria.</title>
        <authorList>
            <person name="Buchrieser C."/>
            <person name="Rusniok C."/>
            <person name="Garrido P."/>
            <person name="Hain T."/>
            <person name="Scortti M."/>
            <person name="Lampidis R."/>
            <person name="Karst U."/>
            <person name="Chakraborty T."/>
            <person name="Cossart P."/>
            <person name="Kreft J."/>
            <person name="Vazquez-Boland J.A."/>
            <person name="Goebel W."/>
            <person name="Glaser P."/>
        </authorList>
    </citation>
    <scope>NUCLEOTIDE SEQUENCE [LARGE SCALE GENOMIC DNA]</scope>
    <source>
        <strain evidence="5">ATCC BAA-678 / PAM 55</strain>
    </source>
</reference>
<sequence>MSNIKGKVIVITGASSGIGRATALLLSKKGAKIVLGARREDRLKTIVKTIVDNGGEAIYAVTDVTKKEEVDELVRVSLATFGQVDVMFNNAGIMPLSHVESFKTDEWDKMVDVNIKGVLHGLAAVMPIMLEAGDGQIITTGSVASYNAEPTGVIYAGTKFAIRAIHEGLRRELDGRIKLTLLAPGVTDTELGEDITEEDIINGLKEIRKLAISPESIAEAVLFAINQPSNIDTSTIVVRQRGGNA</sequence>
<dbReference type="CDD" id="cd05233">
    <property type="entry name" value="SDR_c"/>
    <property type="match status" value="1"/>
</dbReference>
<evidence type="ECO:0000313" key="5">
    <source>
        <dbReference type="Proteomes" id="UP000001286"/>
    </source>
</evidence>
<organism evidence="4 5">
    <name type="scientific">Listeria ivanovii (strain ATCC BAA-678 / PAM 55)</name>
    <dbReference type="NCBI Taxonomy" id="881621"/>
    <lineage>
        <taxon>Bacteria</taxon>
        <taxon>Bacillati</taxon>
        <taxon>Bacillota</taxon>
        <taxon>Bacilli</taxon>
        <taxon>Bacillales</taxon>
        <taxon>Listeriaceae</taxon>
        <taxon>Listeria</taxon>
    </lineage>
</organism>
<keyword evidence="2" id="KW-0560">Oxidoreductase</keyword>
<gene>
    <name evidence="4" type="ordered locus">LIV_1198</name>
</gene>
<accession>G2ZF81</accession>
<evidence type="ECO:0000256" key="1">
    <source>
        <dbReference type="ARBA" id="ARBA00006484"/>
    </source>
</evidence>
<dbReference type="PRINTS" id="PR00081">
    <property type="entry name" value="GDHRDH"/>
</dbReference>
<name>G2ZF81_LISIP</name>
<dbReference type="PANTHER" id="PTHR43115:SF4">
    <property type="entry name" value="DEHYDROGENASE_REDUCTASE SDR FAMILY MEMBER 11"/>
    <property type="match status" value="1"/>
</dbReference>
<dbReference type="PANTHER" id="PTHR43115">
    <property type="entry name" value="DEHYDROGENASE/REDUCTASE SDR FAMILY MEMBER 11"/>
    <property type="match status" value="1"/>
</dbReference>
<dbReference type="GeneID" id="57076180"/>
<dbReference type="OrthoDB" id="9775296at2"/>
<dbReference type="PROSITE" id="PS00061">
    <property type="entry name" value="ADH_SHORT"/>
    <property type="match status" value="1"/>
</dbReference>
<dbReference type="EMBL" id="FR687253">
    <property type="protein sequence ID" value="CBW85684.1"/>
    <property type="molecule type" value="Genomic_DNA"/>
</dbReference>
<dbReference type="Proteomes" id="UP000001286">
    <property type="component" value="Chromosome"/>
</dbReference>
<evidence type="ECO:0000256" key="3">
    <source>
        <dbReference type="RuleBase" id="RU000363"/>
    </source>
</evidence>
<dbReference type="FunFam" id="3.40.50.720:FF:000047">
    <property type="entry name" value="NADP-dependent L-serine/L-allo-threonine dehydrogenase"/>
    <property type="match status" value="1"/>
</dbReference>
<dbReference type="RefSeq" id="WP_014092650.1">
    <property type="nucleotide sequence ID" value="NC_016011.1"/>
</dbReference>
<dbReference type="InterPro" id="IPR002347">
    <property type="entry name" value="SDR_fam"/>
</dbReference>
<dbReference type="HOGENOM" id="CLU_010194_2_10_9"/>
<evidence type="ECO:0000313" key="4">
    <source>
        <dbReference type="EMBL" id="CBW85684.1"/>
    </source>
</evidence>
<dbReference type="SUPFAM" id="SSF51735">
    <property type="entry name" value="NAD(P)-binding Rossmann-fold domains"/>
    <property type="match status" value="1"/>
</dbReference>